<reference evidence="2" key="1">
    <citation type="submission" date="2022-11" db="UniProtKB">
        <authorList>
            <consortium name="WormBaseParasite"/>
        </authorList>
    </citation>
    <scope>IDENTIFICATION</scope>
</reference>
<proteinExistence type="predicted"/>
<dbReference type="AlphaFoldDB" id="A0A914NDZ6"/>
<dbReference type="Proteomes" id="UP000887563">
    <property type="component" value="Unplaced"/>
</dbReference>
<evidence type="ECO:0000313" key="2">
    <source>
        <dbReference type="WBParaSite" id="Minc3s04292g35955"/>
    </source>
</evidence>
<sequence>MFIKIKDKLQLQCREVDGGKGLNLRLSDRKLRQKVPDGIQQGMPDGGDGELQTPFCEVEPLTAKQKSKLKNEIKNKIYE</sequence>
<accession>A0A914NDZ6</accession>
<dbReference type="WBParaSite" id="Minc3s04292g35955">
    <property type="protein sequence ID" value="Minc3s04292g35955"/>
    <property type="gene ID" value="Minc3s04292g35955"/>
</dbReference>
<keyword evidence="1" id="KW-1185">Reference proteome</keyword>
<name>A0A914NDZ6_MELIC</name>
<protein>
    <submittedName>
        <fullName evidence="2">Uncharacterized protein</fullName>
    </submittedName>
</protein>
<organism evidence="1 2">
    <name type="scientific">Meloidogyne incognita</name>
    <name type="common">Southern root-knot nematode worm</name>
    <name type="synonym">Oxyuris incognita</name>
    <dbReference type="NCBI Taxonomy" id="6306"/>
    <lineage>
        <taxon>Eukaryota</taxon>
        <taxon>Metazoa</taxon>
        <taxon>Ecdysozoa</taxon>
        <taxon>Nematoda</taxon>
        <taxon>Chromadorea</taxon>
        <taxon>Rhabditida</taxon>
        <taxon>Tylenchina</taxon>
        <taxon>Tylenchomorpha</taxon>
        <taxon>Tylenchoidea</taxon>
        <taxon>Meloidogynidae</taxon>
        <taxon>Meloidogyninae</taxon>
        <taxon>Meloidogyne</taxon>
        <taxon>Meloidogyne incognita group</taxon>
    </lineage>
</organism>
<evidence type="ECO:0000313" key="1">
    <source>
        <dbReference type="Proteomes" id="UP000887563"/>
    </source>
</evidence>